<accession>A0A656PPA2</accession>
<reference evidence="1 2" key="1">
    <citation type="journal article" date="2018" name="Nat. Biotechnol.">
        <title>A standardized bacterial taxonomy based on genome phylogeny substantially revises the tree of life.</title>
        <authorList>
            <person name="Parks D.H."/>
            <person name="Chuvochina M."/>
            <person name="Waite D.W."/>
            <person name="Rinke C."/>
            <person name="Skarshewski A."/>
            <person name="Chaumeil P.A."/>
            <person name="Hugenholtz P."/>
        </authorList>
    </citation>
    <scope>NUCLEOTIDE SEQUENCE [LARGE SCALE GENOMIC DNA]</scope>
    <source>
        <strain evidence="1">UBA12021</strain>
    </source>
</reference>
<gene>
    <name evidence="1" type="ORF">DIU24_03940</name>
</gene>
<dbReference type="Proteomes" id="UP000262056">
    <property type="component" value="Unassembled WGS sequence"/>
</dbReference>
<evidence type="ECO:0000313" key="2">
    <source>
        <dbReference type="Proteomes" id="UP000262056"/>
    </source>
</evidence>
<dbReference type="AlphaFoldDB" id="A0A656PPA2"/>
<protein>
    <submittedName>
        <fullName evidence="1">Uncharacterized protein</fullName>
    </submittedName>
</protein>
<evidence type="ECO:0000313" key="1">
    <source>
        <dbReference type="EMBL" id="HCQ40822.1"/>
    </source>
</evidence>
<proteinExistence type="predicted"/>
<dbReference type="EMBL" id="DQFB01000005">
    <property type="protein sequence ID" value="HCQ40822.1"/>
    <property type="molecule type" value="Genomic_DNA"/>
</dbReference>
<sequence length="81" mass="9233">MDILVACEGRDYTCYFDEPPQHNSIIDAKEIPDEALRNRVIKEFSSLAVVRYCGAVWSHTRGKEMTKIELFPLKQIAFAGV</sequence>
<comment type="caution">
    <text evidence="1">The sequence shown here is derived from an EMBL/GenBank/DDBJ whole genome shotgun (WGS) entry which is preliminary data.</text>
</comment>
<organism evidence="1 2">
    <name type="scientific">candidate division WWE3 bacterium</name>
    <dbReference type="NCBI Taxonomy" id="2053526"/>
    <lineage>
        <taxon>Bacteria</taxon>
        <taxon>Katanobacteria</taxon>
    </lineage>
</organism>
<name>A0A656PPA2_UNCKA</name>